<name>A0A5Q6PCC3_VIBCL</name>
<evidence type="ECO:0000313" key="2">
    <source>
        <dbReference type="Proteomes" id="UP000323225"/>
    </source>
</evidence>
<comment type="caution">
    <text evidence="1">The sequence shown here is derived from an EMBL/GenBank/DDBJ whole genome shotgun (WGS) entry which is preliminary data.</text>
</comment>
<reference evidence="1 2" key="1">
    <citation type="submission" date="2019-09" db="EMBL/GenBank/DDBJ databases">
        <authorList>
            <person name="Kritzky A."/>
            <person name="Schelkanova E.Y."/>
            <person name="Alkhova Z.V."/>
            <person name="Smirnova N.I."/>
        </authorList>
    </citation>
    <scope>NUCLEOTIDE SEQUENCE [LARGE SCALE GENOMIC DNA]</scope>
    <source>
        <strain evidence="1 2">M1526</strain>
    </source>
</reference>
<dbReference type="AlphaFoldDB" id="A0A5Q6PCC3"/>
<organism evidence="1 2">
    <name type="scientific">Vibrio cholerae</name>
    <dbReference type="NCBI Taxonomy" id="666"/>
    <lineage>
        <taxon>Bacteria</taxon>
        <taxon>Pseudomonadati</taxon>
        <taxon>Pseudomonadota</taxon>
        <taxon>Gammaproteobacteria</taxon>
        <taxon>Vibrionales</taxon>
        <taxon>Vibrionaceae</taxon>
        <taxon>Vibrio</taxon>
    </lineage>
</organism>
<gene>
    <name evidence="1" type="ORF">F0M16_22440</name>
</gene>
<evidence type="ECO:0000313" key="1">
    <source>
        <dbReference type="EMBL" id="KAA1252528.1"/>
    </source>
</evidence>
<dbReference type="RefSeq" id="WP_149609267.1">
    <property type="nucleotide sequence ID" value="NZ_MSSQ01000029.1"/>
</dbReference>
<dbReference type="Proteomes" id="UP000323225">
    <property type="component" value="Unassembled WGS sequence"/>
</dbReference>
<proteinExistence type="predicted"/>
<dbReference type="EMBL" id="VUAA01000061">
    <property type="protein sequence ID" value="KAA1252528.1"/>
    <property type="molecule type" value="Genomic_DNA"/>
</dbReference>
<sequence length="118" mass="13544">MYKDELINYLQQFIETRQKPNTTQLIYILADYLTKHPPTEVHCSKIASDIQLKYGFWSSANDPERSAIDAVSKALVYGIATPGRYPKDNERRVLLENLLSARIVVSPLNNRTISLEYV</sequence>
<protein>
    <submittedName>
        <fullName evidence="1">Uncharacterized protein</fullName>
    </submittedName>
</protein>
<accession>A0A5Q6PCC3</accession>